<dbReference type="EMBL" id="CZQE01000157">
    <property type="protein sequence ID" value="CUS44505.1"/>
    <property type="molecule type" value="Genomic_DNA"/>
</dbReference>
<protein>
    <submittedName>
        <fullName evidence="1">Uncharacterized protein</fullName>
    </submittedName>
</protein>
<organism evidence="1">
    <name type="scientific">hydrothermal vent metagenome</name>
    <dbReference type="NCBI Taxonomy" id="652676"/>
    <lineage>
        <taxon>unclassified sequences</taxon>
        <taxon>metagenomes</taxon>
        <taxon>ecological metagenomes</taxon>
    </lineage>
</organism>
<evidence type="ECO:0000313" key="1">
    <source>
        <dbReference type="EMBL" id="CUS44505.1"/>
    </source>
</evidence>
<reference evidence="1" key="1">
    <citation type="submission" date="2015-10" db="EMBL/GenBank/DDBJ databases">
        <authorList>
            <person name="Gilbert D.G."/>
        </authorList>
    </citation>
    <scope>NUCLEOTIDE SEQUENCE</scope>
</reference>
<accession>A0A160THV9</accession>
<proteinExistence type="predicted"/>
<name>A0A160THV9_9ZZZZ</name>
<dbReference type="AlphaFoldDB" id="A0A160THV9"/>
<gene>
    <name evidence="1" type="ORF">MGWOODY_Smn3611</name>
</gene>
<sequence>MLHRRELVHDWPADPTPHLSFAQFERAVLDFDRHLATRGLLLLYHTVFRFLETSVAPRYEPLFLVDPLSLEPSRRYDRNDRRVLEPREERFALFRKTS</sequence>